<dbReference type="SUPFAM" id="SSF53613">
    <property type="entry name" value="Ribokinase-like"/>
    <property type="match status" value="1"/>
</dbReference>
<sequence length="191" mass="20874">MRKVMVAFGSRASAFSFSPFGRGVCIKFHHVVSTNLRVGKSDEFDTPIEVLEAGIVHCCRDFTGAVKQIIQKSNAPLSFNPGYGLDEIAYSDLKHILRHTMILFINEHEEEYIARLFGLDASDIRDLGPDIVVTTLGSRGCRVITESHDAHVPAVAAKMVDPTGAGDSFAAGFLFGYQWSGSGMVFLLPHL</sequence>
<dbReference type="OrthoDB" id="26949at2157"/>
<accession>A0A8G0ZWZ0</accession>
<protein>
    <recommendedName>
        <fullName evidence="4">Carbohydrate kinase PfkB domain-containing protein</fullName>
    </recommendedName>
</protein>
<dbReference type="EMBL" id="CP037968">
    <property type="protein sequence ID" value="QYZ78214.1"/>
    <property type="molecule type" value="Genomic_DNA"/>
</dbReference>
<evidence type="ECO:0000259" key="4">
    <source>
        <dbReference type="Pfam" id="PF00294"/>
    </source>
</evidence>
<evidence type="ECO:0000313" key="6">
    <source>
        <dbReference type="Proteomes" id="UP000826709"/>
    </source>
</evidence>
<dbReference type="InterPro" id="IPR050306">
    <property type="entry name" value="PfkB_Carbo_kinase"/>
</dbReference>
<dbReference type="InterPro" id="IPR029056">
    <property type="entry name" value="Ribokinase-like"/>
</dbReference>
<dbReference type="Proteomes" id="UP000826709">
    <property type="component" value="Chromosome"/>
</dbReference>
<keyword evidence="2" id="KW-0808">Transferase</keyword>
<dbReference type="PANTHER" id="PTHR43085:SF57">
    <property type="entry name" value="CARBOHYDRATE KINASE PFKB DOMAIN-CONTAINING PROTEIN"/>
    <property type="match status" value="1"/>
</dbReference>
<evidence type="ECO:0000256" key="1">
    <source>
        <dbReference type="ARBA" id="ARBA00010688"/>
    </source>
</evidence>
<evidence type="ECO:0000313" key="5">
    <source>
        <dbReference type="EMBL" id="QYZ78214.1"/>
    </source>
</evidence>
<comment type="similarity">
    <text evidence="1">Belongs to the carbohydrate kinase PfkB family.</text>
</comment>
<dbReference type="Gene3D" id="3.40.1190.20">
    <property type="match status" value="1"/>
</dbReference>
<feature type="domain" description="Carbohydrate kinase PfkB" evidence="4">
    <location>
        <begin position="67"/>
        <end position="176"/>
    </location>
</feature>
<proteinExistence type="inferred from homology"/>
<dbReference type="RefSeq" id="WP_220681957.1">
    <property type="nucleotide sequence ID" value="NZ_CP037968.1"/>
</dbReference>
<gene>
    <name evidence="5" type="ORF">E2N92_01595</name>
</gene>
<dbReference type="PANTHER" id="PTHR43085">
    <property type="entry name" value="HEXOKINASE FAMILY MEMBER"/>
    <property type="match status" value="1"/>
</dbReference>
<dbReference type="Pfam" id="PF00294">
    <property type="entry name" value="PfkB"/>
    <property type="match status" value="1"/>
</dbReference>
<dbReference type="InterPro" id="IPR002173">
    <property type="entry name" value="Carboh/pur_kinase_PfkB_CS"/>
</dbReference>
<reference evidence="5" key="1">
    <citation type="journal article" date="2005" name="Int. J. Syst. Evol. Microbiol.">
        <title>Methanofollis formosanus sp. nov., isolated from a fish pond.</title>
        <authorList>
            <person name="Wu S.Y."/>
            <person name="Chen S.C."/>
            <person name="Lai M.C."/>
        </authorList>
    </citation>
    <scope>NUCLEOTIDE SEQUENCE</scope>
    <source>
        <strain evidence="5">ML15</strain>
    </source>
</reference>
<reference evidence="5" key="2">
    <citation type="submission" date="2019-03" db="EMBL/GenBank/DDBJ databases">
        <authorList>
            <person name="Chen S.-C."/>
            <person name="Wu S.-Y."/>
            <person name="Lai M.-C."/>
        </authorList>
    </citation>
    <scope>NUCLEOTIDE SEQUENCE</scope>
    <source>
        <strain evidence="5">ML15</strain>
    </source>
</reference>
<dbReference type="InterPro" id="IPR011611">
    <property type="entry name" value="PfkB_dom"/>
</dbReference>
<dbReference type="GO" id="GO:0016301">
    <property type="term" value="F:kinase activity"/>
    <property type="evidence" value="ECO:0007669"/>
    <property type="project" value="UniProtKB-KW"/>
</dbReference>
<evidence type="ECO:0000256" key="3">
    <source>
        <dbReference type="ARBA" id="ARBA00022777"/>
    </source>
</evidence>
<dbReference type="PROSITE" id="PS00584">
    <property type="entry name" value="PFKB_KINASES_2"/>
    <property type="match status" value="1"/>
</dbReference>
<dbReference type="AlphaFoldDB" id="A0A8G0ZWZ0"/>
<keyword evidence="3" id="KW-0418">Kinase</keyword>
<evidence type="ECO:0000256" key="2">
    <source>
        <dbReference type="ARBA" id="ARBA00022679"/>
    </source>
</evidence>
<keyword evidence="6" id="KW-1185">Reference proteome</keyword>
<organism evidence="5 6">
    <name type="scientific">Methanofollis formosanus</name>
    <dbReference type="NCBI Taxonomy" id="299308"/>
    <lineage>
        <taxon>Archaea</taxon>
        <taxon>Methanobacteriati</taxon>
        <taxon>Methanobacteriota</taxon>
        <taxon>Stenosarchaea group</taxon>
        <taxon>Methanomicrobia</taxon>
        <taxon>Methanomicrobiales</taxon>
        <taxon>Methanomicrobiaceae</taxon>
        <taxon>Methanofollis</taxon>
    </lineage>
</organism>
<name>A0A8G0ZWZ0_9EURY</name>
<dbReference type="KEGG" id="mfk:E2N92_01595"/>